<dbReference type="Pfam" id="PF07978">
    <property type="entry name" value="NIPSNAP"/>
    <property type="match status" value="1"/>
</dbReference>
<accession>A0ABU8WFL9</accession>
<dbReference type="SUPFAM" id="SSF54909">
    <property type="entry name" value="Dimeric alpha+beta barrel"/>
    <property type="match status" value="1"/>
</dbReference>
<evidence type="ECO:0000259" key="2">
    <source>
        <dbReference type="Pfam" id="PF07978"/>
    </source>
</evidence>
<dbReference type="InterPro" id="IPR012577">
    <property type="entry name" value="NIPSNAP"/>
</dbReference>
<comment type="similarity">
    <text evidence="1">Belongs to the NipSnap family.</text>
</comment>
<dbReference type="Gene3D" id="3.30.70.100">
    <property type="match status" value="1"/>
</dbReference>
<reference evidence="3 4" key="1">
    <citation type="submission" date="2024-03" db="EMBL/GenBank/DDBJ databases">
        <title>Novel species of the genus Variovorax.</title>
        <authorList>
            <person name="Liu Q."/>
            <person name="Xin Y.-H."/>
        </authorList>
    </citation>
    <scope>NUCLEOTIDE SEQUENCE [LARGE SCALE GENOMIC DNA]</scope>
    <source>
        <strain evidence="3 4">KACC 18900</strain>
    </source>
</reference>
<sequence>MIFELRTYTAHPGRTADYLKQYETMALPLQNKHLGGLVGFYLSEIGPLNQMVHLWRFASLADREQRRTALEADPAWQAYRVRNKEMGAIREQESRILKPVPFSPA</sequence>
<organism evidence="3 4">
    <name type="scientific">Variovorax rhizosphaerae</name>
    <dbReference type="NCBI Taxonomy" id="1836200"/>
    <lineage>
        <taxon>Bacteria</taxon>
        <taxon>Pseudomonadati</taxon>
        <taxon>Pseudomonadota</taxon>
        <taxon>Betaproteobacteria</taxon>
        <taxon>Burkholderiales</taxon>
        <taxon>Comamonadaceae</taxon>
        <taxon>Variovorax</taxon>
    </lineage>
</organism>
<keyword evidence="4" id="KW-1185">Reference proteome</keyword>
<evidence type="ECO:0000256" key="1">
    <source>
        <dbReference type="ARBA" id="ARBA00005291"/>
    </source>
</evidence>
<dbReference type="RefSeq" id="WP_340341418.1">
    <property type="nucleotide sequence ID" value="NZ_JBBKZT010000002.1"/>
</dbReference>
<proteinExistence type="inferred from homology"/>
<dbReference type="Proteomes" id="UP001385892">
    <property type="component" value="Unassembled WGS sequence"/>
</dbReference>
<feature type="domain" description="NIPSNAP" evidence="2">
    <location>
        <begin position="3"/>
        <end position="104"/>
    </location>
</feature>
<evidence type="ECO:0000313" key="4">
    <source>
        <dbReference type="Proteomes" id="UP001385892"/>
    </source>
</evidence>
<evidence type="ECO:0000313" key="3">
    <source>
        <dbReference type="EMBL" id="MEJ8846281.1"/>
    </source>
</evidence>
<dbReference type="PANTHER" id="PTHR21017">
    <property type="entry name" value="NIPSNAP-RELATED"/>
    <property type="match status" value="1"/>
</dbReference>
<protein>
    <submittedName>
        <fullName evidence="3">NIPSNAP family protein</fullName>
    </submittedName>
</protein>
<comment type="caution">
    <text evidence="3">The sequence shown here is derived from an EMBL/GenBank/DDBJ whole genome shotgun (WGS) entry which is preliminary data.</text>
</comment>
<dbReference type="EMBL" id="JBBKZT010000002">
    <property type="protein sequence ID" value="MEJ8846281.1"/>
    <property type="molecule type" value="Genomic_DNA"/>
</dbReference>
<dbReference type="InterPro" id="IPR011008">
    <property type="entry name" value="Dimeric_a/b-barrel"/>
</dbReference>
<name>A0ABU8WFL9_9BURK</name>
<dbReference type="PANTHER" id="PTHR21017:SF17">
    <property type="entry name" value="PROTEIN NIPSNAP"/>
    <property type="match status" value="1"/>
</dbReference>
<gene>
    <name evidence="3" type="ORF">WKW82_06460</name>
</gene>
<dbReference type="InterPro" id="IPR051557">
    <property type="entry name" value="NipSnap_domain"/>
</dbReference>